<evidence type="ECO:0000259" key="12">
    <source>
        <dbReference type="PROSITE" id="PS50071"/>
    </source>
</evidence>
<name>A0A0N5AYF2_9BILA</name>
<dbReference type="WBParaSite" id="SMUV_0000999101-mRNA-1">
    <property type="protein sequence ID" value="SMUV_0000999101-mRNA-1"/>
    <property type="gene ID" value="SMUV_0000999101"/>
</dbReference>
<dbReference type="SMART" id="SM01109">
    <property type="entry name" value="CUT"/>
    <property type="match status" value="1"/>
</dbReference>
<dbReference type="GO" id="GO:0005634">
    <property type="term" value="C:nucleus"/>
    <property type="evidence" value="ECO:0007669"/>
    <property type="project" value="UniProtKB-SubCell"/>
</dbReference>
<dbReference type="PROSITE" id="PS50071">
    <property type="entry name" value="HOMEOBOX_2"/>
    <property type="match status" value="1"/>
</dbReference>
<dbReference type="SUPFAM" id="SSF47413">
    <property type="entry name" value="lambda repressor-like DNA-binding domains"/>
    <property type="match status" value="1"/>
</dbReference>
<keyword evidence="4 8" id="KW-0238">DNA-binding</keyword>
<evidence type="ECO:0000313" key="15">
    <source>
        <dbReference type="WBParaSite" id="SMUV_0000999101-mRNA-1"/>
    </source>
</evidence>
<feature type="domain" description="CUT" evidence="13">
    <location>
        <begin position="129"/>
        <end position="215"/>
    </location>
</feature>
<comment type="subcellular location">
    <subcellularLocation>
        <location evidence="1 8 9">Nucleus</location>
    </subcellularLocation>
</comment>
<evidence type="ECO:0000256" key="3">
    <source>
        <dbReference type="ARBA" id="ARBA00023015"/>
    </source>
</evidence>
<dbReference type="FunFam" id="1.10.10.60:FF:000054">
    <property type="entry name" value="One cut domain family member"/>
    <property type="match status" value="1"/>
</dbReference>
<dbReference type="Pfam" id="PF00046">
    <property type="entry name" value="Homeodomain"/>
    <property type="match status" value="1"/>
</dbReference>
<feature type="compositionally biased region" description="Polar residues" evidence="11">
    <location>
        <begin position="475"/>
        <end position="490"/>
    </location>
</feature>
<evidence type="ECO:0000256" key="4">
    <source>
        <dbReference type="ARBA" id="ARBA00023125"/>
    </source>
</evidence>
<evidence type="ECO:0000259" key="13">
    <source>
        <dbReference type="PROSITE" id="PS51042"/>
    </source>
</evidence>
<evidence type="ECO:0000313" key="14">
    <source>
        <dbReference type="Proteomes" id="UP000046393"/>
    </source>
</evidence>
<dbReference type="GO" id="GO:0000978">
    <property type="term" value="F:RNA polymerase II cis-regulatory region sequence-specific DNA binding"/>
    <property type="evidence" value="ECO:0007669"/>
    <property type="project" value="TreeGrafter"/>
</dbReference>
<dbReference type="CDD" id="cd00086">
    <property type="entry name" value="homeodomain"/>
    <property type="match status" value="1"/>
</dbReference>
<reference evidence="15" key="1">
    <citation type="submission" date="2017-02" db="UniProtKB">
        <authorList>
            <consortium name="WormBaseParasite"/>
        </authorList>
    </citation>
    <scope>IDENTIFICATION</scope>
</reference>
<keyword evidence="5 8" id="KW-0371">Homeobox</keyword>
<dbReference type="InterPro" id="IPR051649">
    <property type="entry name" value="CUT_Homeobox"/>
</dbReference>
<proteinExistence type="inferred from homology"/>
<dbReference type="SUPFAM" id="SSF46689">
    <property type="entry name" value="Homeodomain-like"/>
    <property type="match status" value="1"/>
</dbReference>
<keyword evidence="3 10" id="KW-0805">Transcription regulation</keyword>
<accession>A0A0N5AYF2</accession>
<evidence type="ECO:0000256" key="1">
    <source>
        <dbReference type="ARBA" id="ARBA00004123"/>
    </source>
</evidence>
<keyword evidence="6 10" id="KW-0804">Transcription</keyword>
<feature type="compositionally biased region" description="Basic and acidic residues" evidence="11">
    <location>
        <begin position="492"/>
        <end position="503"/>
    </location>
</feature>
<evidence type="ECO:0000256" key="6">
    <source>
        <dbReference type="ARBA" id="ARBA00023163"/>
    </source>
</evidence>
<dbReference type="Pfam" id="PF02376">
    <property type="entry name" value="CUT"/>
    <property type="match status" value="1"/>
</dbReference>
<dbReference type="InterPro" id="IPR010982">
    <property type="entry name" value="Lambda_DNA-bd_dom_sf"/>
</dbReference>
<feature type="compositionally biased region" description="Basic and acidic residues" evidence="11">
    <location>
        <begin position="459"/>
        <end position="474"/>
    </location>
</feature>
<feature type="region of interest" description="Disordered" evidence="11">
    <location>
        <begin position="432"/>
        <end position="509"/>
    </location>
</feature>
<dbReference type="PANTHER" id="PTHR14057">
    <property type="entry name" value="TRANSCRIPTION FACTOR ONECUT"/>
    <property type="match status" value="1"/>
</dbReference>
<dbReference type="Gene3D" id="1.10.260.40">
    <property type="entry name" value="lambda repressor-like DNA-binding domains"/>
    <property type="match status" value="1"/>
</dbReference>
<keyword evidence="14" id="KW-1185">Reference proteome</keyword>
<dbReference type="Proteomes" id="UP000046393">
    <property type="component" value="Unplaced"/>
</dbReference>
<feature type="compositionally biased region" description="Polar residues" evidence="11">
    <location>
        <begin position="1"/>
        <end position="10"/>
    </location>
</feature>
<feature type="region of interest" description="Disordered" evidence="11">
    <location>
        <begin position="1"/>
        <end position="114"/>
    </location>
</feature>
<dbReference type="Gene3D" id="1.10.10.60">
    <property type="entry name" value="Homeodomain-like"/>
    <property type="match status" value="1"/>
</dbReference>
<keyword evidence="7 8" id="KW-0539">Nucleus</keyword>
<protein>
    <recommendedName>
        <fullName evidence="10">One cut domain family member</fullName>
    </recommendedName>
</protein>
<feature type="region of interest" description="Disordered" evidence="11">
    <location>
        <begin position="342"/>
        <end position="399"/>
    </location>
</feature>
<dbReference type="GO" id="GO:0000981">
    <property type="term" value="F:DNA-binding transcription factor activity, RNA polymerase II-specific"/>
    <property type="evidence" value="ECO:0007669"/>
    <property type="project" value="TreeGrafter"/>
</dbReference>
<dbReference type="PROSITE" id="PS51042">
    <property type="entry name" value="CUT"/>
    <property type="match status" value="1"/>
</dbReference>
<dbReference type="PANTHER" id="PTHR14057:SF47">
    <property type="entry name" value="HOMEOBOX PROTEIN ONECUT"/>
    <property type="match status" value="1"/>
</dbReference>
<dbReference type="STRING" id="451379.A0A0N5AYF2"/>
<feature type="region of interest" description="Disordered" evidence="11">
    <location>
        <begin position="240"/>
        <end position="262"/>
    </location>
</feature>
<evidence type="ECO:0000256" key="5">
    <source>
        <dbReference type="ARBA" id="ARBA00023155"/>
    </source>
</evidence>
<evidence type="ECO:0000256" key="8">
    <source>
        <dbReference type="PROSITE-ProRule" id="PRU00108"/>
    </source>
</evidence>
<feature type="domain" description="Homeobox" evidence="12">
    <location>
        <begin position="287"/>
        <end position="347"/>
    </location>
</feature>
<dbReference type="InterPro" id="IPR009057">
    <property type="entry name" value="Homeodomain-like_sf"/>
</dbReference>
<feature type="compositionally biased region" description="Polar residues" evidence="11">
    <location>
        <begin position="50"/>
        <end position="74"/>
    </location>
</feature>
<organism evidence="14 15">
    <name type="scientific">Syphacia muris</name>
    <dbReference type="NCBI Taxonomy" id="451379"/>
    <lineage>
        <taxon>Eukaryota</taxon>
        <taxon>Metazoa</taxon>
        <taxon>Ecdysozoa</taxon>
        <taxon>Nematoda</taxon>
        <taxon>Chromadorea</taxon>
        <taxon>Rhabditida</taxon>
        <taxon>Spirurina</taxon>
        <taxon>Oxyuridomorpha</taxon>
        <taxon>Oxyuroidea</taxon>
        <taxon>Oxyuridae</taxon>
        <taxon>Syphacia</taxon>
    </lineage>
</organism>
<evidence type="ECO:0000256" key="10">
    <source>
        <dbReference type="RuleBase" id="RU361129"/>
    </source>
</evidence>
<feature type="compositionally biased region" description="Pro residues" evidence="11">
    <location>
        <begin position="363"/>
        <end position="373"/>
    </location>
</feature>
<evidence type="ECO:0000256" key="11">
    <source>
        <dbReference type="SAM" id="MobiDB-lite"/>
    </source>
</evidence>
<dbReference type="InterPro" id="IPR001356">
    <property type="entry name" value="HD"/>
</dbReference>
<evidence type="ECO:0000256" key="9">
    <source>
        <dbReference type="RuleBase" id="RU000682"/>
    </source>
</evidence>
<dbReference type="FunFam" id="1.10.260.40:FF:000005">
    <property type="entry name" value="One cut domain family member"/>
    <property type="match status" value="1"/>
</dbReference>
<evidence type="ECO:0000256" key="2">
    <source>
        <dbReference type="ARBA" id="ARBA00008190"/>
    </source>
</evidence>
<dbReference type="AlphaFoldDB" id="A0A0N5AYF2"/>
<sequence>SQATVIPSEQHQQELDSRLANAETPPAVSNVEIASSFIATMTGEQPPDSPVQQSSLYQPSQSAFTQQIENAELSSTEELEVSGVGTSEESVPGVSVEEVGETSGNSSREVVSGASRTLYSTKDTSDPLNAEIDDDIYIDTKDLCKRIAWELKQHSIPQAIFAERILCRSQGTLSDLLRNPKPWNKLKSGRETFRRMFNWVQLPLSQRLGILEIYKDDGFGGQGKLNLPSSSNIPMILSPPTPAQNARQGSKHKNGHDSEGTGNNFLDFLTEIKLSTDLKNNAFVCSNSAKRPRLVFTDIQKRTLQAIFKETQRPSREMQQTIAEHLRLDLSTVANFFMNARRRSRSGPLQGDVPAPYQQVRPITPPPASPPQRPLGRSRNARHASRIEVESTTSVATSSHIENTVAQVAEEAAEYARNVEQVIRLEPSAVVNSQQDLEDDRIEGRDTLPLDSDSNNVLRGDEKTLKTEEPDHNKSQTYEGQGNSTTSPSVFENKDPVKTKQENLSDSET</sequence>
<evidence type="ECO:0000256" key="7">
    <source>
        <dbReference type="ARBA" id="ARBA00023242"/>
    </source>
</evidence>
<feature type="compositionally biased region" description="Low complexity" evidence="11">
    <location>
        <begin position="390"/>
        <end position="399"/>
    </location>
</feature>
<dbReference type="SMART" id="SM00389">
    <property type="entry name" value="HOX"/>
    <property type="match status" value="1"/>
</dbReference>
<feature type="compositionally biased region" description="Low complexity" evidence="11">
    <location>
        <begin position="81"/>
        <end position="107"/>
    </location>
</feature>
<feature type="DNA-binding region" description="Homeobox" evidence="8">
    <location>
        <begin position="289"/>
        <end position="348"/>
    </location>
</feature>
<comment type="similarity">
    <text evidence="2 10">Belongs to the CUT homeobox family.</text>
</comment>
<dbReference type="InterPro" id="IPR003350">
    <property type="entry name" value="CUT_dom"/>
</dbReference>